<dbReference type="Pfam" id="PF01185">
    <property type="entry name" value="Hydrophobin"/>
    <property type="match status" value="1"/>
</dbReference>
<dbReference type="CDD" id="cd23507">
    <property type="entry name" value="hydrophobin_I"/>
    <property type="match status" value="1"/>
</dbReference>
<comment type="caution">
    <text evidence="7">The sequence shown here is derived from an EMBL/GenBank/DDBJ whole genome shotgun (WGS) entry which is preliminary data.</text>
</comment>
<accession>A0A9P5WZP1</accession>
<protein>
    <recommendedName>
        <fullName evidence="6">Hydrophobin</fullName>
    </recommendedName>
</protein>
<evidence type="ECO:0000256" key="1">
    <source>
        <dbReference type="ARBA" id="ARBA00004191"/>
    </source>
</evidence>
<comment type="similarity">
    <text evidence="2 6">Belongs to the fungal hydrophobin family.</text>
</comment>
<proteinExistence type="inferred from homology"/>
<dbReference type="SMART" id="SM00075">
    <property type="entry name" value="HYDRO"/>
    <property type="match status" value="1"/>
</dbReference>
<keyword evidence="4 6" id="KW-0964">Secreted</keyword>
<dbReference type="EMBL" id="MU151704">
    <property type="protein sequence ID" value="KAF9442098.1"/>
    <property type="molecule type" value="Genomic_DNA"/>
</dbReference>
<sequence>DPPAGSTTTTTTVNKCNVGSLQCCKSVQSPKDKSVIDQLAGLGIAGGNLEGMVGLECNPISGFIGAGTGSNWYVKPYYR</sequence>
<keyword evidence="6" id="KW-0732">Signal</keyword>
<evidence type="ECO:0000256" key="5">
    <source>
        <dbReference type="ARBA" id="ARBA00023157"/>
    </source>
</evidence>
<comment type="subcellular location">
    <subcellularLocation>
        <location evidence="1 6">Secreted</location>
        <location evidence="1 6">Cell wall</location>
    </subcellularLocation>
</comment>
<reference evidence="7" key="1">
    <citation type="submission" date="2020-11" db="EMBL/GenBank/DDBJ databases">
        <authorList>
            <consortium name="DOE Joint Genome Institute"/>
            <person name="Ahrendt S."/>
            <person name="Riley R."/>
            <person name="Andreopoulos W."/>
            <person name="Labutti K."/>
            <person name="Pangilinan J."/>
            <person name="Ruiz-Duenas F.J."/>
            <person name="Barrasa J.M."/>
            <person name="Sanchez-Garcia M."/>
            <person name="Camarero S."/>
            <person name="Miyauchi S."/>
            <person name="Serrano A."/>
            <person name="Linde D."/>
            <person name="Babiker R."/>
            <person name="Drula E."/>
            <person name="Ayuso-Fernandez I."/>
            <person name="Pacheco R."/>
            <person name="Padilla G."/>
            <person name="Ferreira P."/>
            <person name="Barriuso J."/>
            <person name="Kellner H."/>
            <person name="Castanera R."/>
            <person name="Alfaro M."/>
            <person name="Ramirez L."/>
            <person name="Pisabarro A.G."/>
            <person name="Kuo A."/>
            <person name="Tritt A."/>
            <person name="Lipzen A."/>
            <person name="He G."/>
            <person name="Yan M."/>
            <person name="Ng V."/>
            <person name="Cullen D."/>
            <person name="Martin F."/>
            <person name="Rosso M.-N."/>
            <person name="Henrissat B."/>
            <person name="Hibbett D."/>
            <person name="Martinez A.T."/>
            <person name="Grigoriev I.V."/>
        </authorList>
    </citation>
    <scope>NUCLEOTIDE SEQUENCE</scope>
    <source>
        <strain evidence="7">MF-IS2</strain>
    </source>
</reference>
<name>A0A9P5WZP1_9AGAR</name>
<dbReference type="InterPro" id="IPR001338">
    <property type="entry name" value="Class_I_Hydrophobin"/>
</dbReference>
<dbReference type="GO" id="GO:0009277">
    <property type="term" value="C:fungal-type cell wall"/>
    <property type="evidence" value="ECO:0007669"/>
    <property type="project" value="InterPro"/>
</dbReference>
<dbReference type="OrthoDB" id="4225815at2759"/>
<evidence type="ECO:0000313" key="8">
    <source>
        <dbReference type="Proteomes" id="UP000807342"/>
    </source>
</evidence>
<evidence type="ECO:0000256" key="2">
    <source>
        <dbReference type="ARBA" id="ARBA00010446"/>
    </source>
</evidence>
<evidence type="ECO:0000313" key="7">
    <source>
        <dbReference type="EMBL" id="KAF9442098.1"/>
    </source>
</evidence>
<keyword evidence="5 6" id="KW-1015">Disulfide bond</keyword>
<evidence type="ECO:0000256" key="6">
    <source>
        <dbReference type="RuleBase" id="RU365009"/>
    </source>
</evidence>
<dbReference type="AlphaFoldDB" id="A0A9P5WZP1"/>
<evidence type="ECO:0000256" key="4">
    <source>
        <dbReference type="ARBA" id="ARBA00022525"/>
    </source>
</evidence>
<gene>
    <name evidence="7" type="ORF">P691DRAFT_682197</name>
</gene>
<organism evidence="7 8">
    <name type="scientific">Macrolepiota fuliginosa MF-IS2</name>
    <dbReference type="NCBI Taxonomy" id="1400762"/>
    <lineage>
        <taxon>Eukaryota</taxon>
        <taxon>Fungi</taxon>
        <taxon>Dikarya</taxon>
        <taxon>Basidiomycota</taxon>
        <taxon>Agaricomycotina</taxon>
        <taxon>Agaricomycetes</taxon>
        <taxon>Agaricomycetidae</taxon>
        <taxon>Agaricales</taxon>
        <taxon>Agaricineae</taxon>
        <taxon>Agaricaceae</taxon>
        <taxon>Macrolepiota</taxon>
    </lineage>
</organism>
<evidence type="ECO:0000256" key="3">
    <source>
        <dbReference type="ARBA" id="ARBA00022512"/>
    </source>
</evidence>
<keyword evidence="3 6" id="KW-0134">Cell wall</keyword>
<feature type="non-terminal residue" evidence="7">
    <location>
        <position position="1"/>
    </location>
</feature>
<dbReference type="Proteomes" id="UP000807342">
    <property type="component" value="Unassembled WGS sequence"/>
</dbReference>
<keyword evidence="8" id="KW-1185">Reference proteome</keyword>
<dbReference type="GO" id="GO:0005199">
    <property type="term" value="F:structural constituent of cell wall"/>
    <property type="evidence" value="ECO:0007669"/>
    <property type="project" value="InterPro"/>
</dbReference>